<feature type="binding site" evidence="12">
    <location>
        <position position="76"/>
    </location>
    <ligand>
        <name>Na(+)</name>
        <dbReference type="ChEBI" id="CHEBI:29101"/>
        <note>structural</note>
    </ligand>
</feature>
<name>A0ABT8YEW0_9SPHN</name>
<keyword evidence="3" id="KW-0997">Cell inner membrane</keyword>
<comment type="similarity">
    <text evidence="10 12">Belongs to the fluoride channel Fluc/FEX (TC 1.A.43) family.</text>
</comment>
<evidence type="ECO:0000256" key="3">
    <source>
        <dbReference type="ARBA" id="ARBA00022519"/>
    </source>
</evidence>
<comment type="caution">
    <text evidence="13">The sequence shown here is derived from an EMBL/GenBank/DDBJ whole genome shotgun (WGS) entry which is preliminary data.</text>
</comment>
<keyword evidence="2 12" id="KW-1003">Cell membrane</keyword>
<evidence type="ECO:0000256" key="7">
    <source>
        <dbReference type="ARBA" id="ARBA00023065"/>
    </source>
</evidence>
<evidence type="ECO:0000256" key="12">
    <source>
        <dbReference type="HAMAP-Rule" id="MF_00454"/>
    </source>
</evidence>
<evidence type="ECO:0000256" key="10">
    <source>
        <dbReference type="ARBA" id="ARBA00035120"/>
    </source>
</evidence>
<keyword evidence="12" id="KW-0813">Transport</keyword>
<sequence length="126" mass="13030">MPPLFLVMIGGAIGAGFRFHIGNVALRNLGPNFPWGTWMVNLLGGLLMGVLAGTLAKGPALQGEPLRLFLGVGVLGGFTTFSAFSLETANMLIRGQHVQAAAYAVSSVAGSVLMLFVGLLLTKAMA</sequence>
<proteinExistence type="inferred from homology"/>
<keyword evidence="7 12" id="KW-0406">Ion transport</keyword>
<dbReference type="NCBIfam" id="NF010791">
    <property type="entry name" value="PRK14195.1"/>
    <property type="match status" value="1"/>
</dbReference>
<accession>A0ABT8YEW0</accession>
<dbReference type="HAMAP" id="MF_00454">
    <property type="entry name" value="FluC"/>
    <property type="match status" value="1"/>
</dbReference>
<evidence type="ECO:0000256" key="4">
    <source>
        <dbReference type="ARBA" id="ARBA00022692"/>
    </source>
</evidence>
<feature type="transmembrane region" description="Helical" evidence="12">
    <location>
        <begin position="68"/>
        <end position="86"/>
    </location>
</feature>
<organism evidence="13 14">
    <name type="scientific">Sphingomonas natans</name>
    <dbReference type="NCBI Taxonomy" id="3063330"/>
    <lineage>
        <taxon>Bacteria</taxon>
        <taxon>Pseudomonadati</taxon>
        <taxon>Pseudomonadota</taxon>
        <taxon>Alphaproteobacteria</taxon>
        <taxon>Sphingomonadales</taxon>
        <taxon>Sphingomonadaceae</taxon>
        <taxon>Sphingomonas</taxon>
    </lineage>
</organism>
<feature type="binding site" evidence="12">
    <location>
        <position position="79"/>
    </location>
    <ligand>
        <name>Na(+)</name>
        <dbReference type="ChEBI" id="CHEBI:29101"/>
        <note>structural</note>
    </ligand>
</feature>
<feature type="transmembrane region" description="Helical" evidence="12">
    <location>
        <begin position="38"/>
        <end position="56"/>
    </location>
</feature>
<comment type="subcellular location">
    <subcellularLocation>
        <location evidence="1 12">Cell membrane</location>
        <topology evidence="1 12">Multi-pass membrane protein</topology>
    </subcellularLocation>
</comment>
<dbReference type="NCBIfam" id="TIGR00494">
    <property type="entry name" value="crcB"/>
    <property type="match status" value="1"/>
</dbReference>
<dbReference type="PANTHER" id="PTHR28259:SF1">
    <property type="entry name" value="FLUORIDE EXPORT PROTEIN 1-RELATED"/>
    <property type="match status" value="1"/>
</dbReference>
<comment type="activity regulation">
    <text evidence="12">Na(+) is not transported, but it plays an essential structural role and its presence is essential for fluoride channel function.</text>
</comment>
<comment type="function">
    <text evidence="12">Fluoride-specific ion channel. Important for reducing fluoride concentration in the cell, thus reducing its toxicity.</text>
</comment>
<evidence type="ECO:0000313" key="13">
    <source>
        <dbReference type="EMBL" id="MDO6416911.1"/>
    </source>
</evidence>
<keyword evidence="12" id="KW-0479">Metal-binding</keyword>
<dbReference type="InterPro" id="IPR003691">
    <property type="entry name" value="FluC"/>
</dbReference>
<keyword evidence="6 12" id="KW-0915">Sodium</keyword>
<feature type="transmembrane region" description="Helical" evidence="12">
    <location>
        <begin position="98"/>
        <end position="121"/>
    </location>
</feature>
<dbReference type="PANTHER" id="PTHR28259">
    <property type="entry name" value="FLUORIDE EXPORT PROTEIN 1-RELATED"/>
    <property type="match status" value="1"/>
</dbReference>
<keyword evidence="5 12" id="KW-1133">Transmembrane helix</keyword>
<dbReference type="EMBL" id="JAUOTP010000013">
    <property type="protein sequence ID" value="MDO6416911.1"/>
    <property type="molecule type" value="Genomic_DNA"/>
</dbReference>
<keyword evidence="9 12" id="KW-0407">Ion channel</keyword>
<evidence type="ECO:0000256" key="9">
    <source>
        <dbReference type="ARBA" id="ARBA00023303"/>
    </source>
</evidence>
<evidence type="ECO:0000256" key="2">
    <source>
        <dbReference type="ARBA" id="ARBA00022475"/>
    </source>
</evidence>
<evidence type="ECO:0000256" key="5">
    <source>
        <dbReference type="ARBA" id="ARBA00022989"/>
    </source>
</evidence>
<gene>
    <name evidence="12 13" type="primary">crcB</name>
    <name evidence="12" type="synonym">fluC</name>
    <name evidence="13" type="ORF">Q4F19_21180</name>
</gene>
<dbReference type="Proteomes" id="UP001169764">
    <property type="component" value="Unassembled WGS sequence"/>
</dbReference>
<protein>
    <recommendedName>
        <fullName evidence="12">Fluoride-specific ion channel FluC</fullName>
    </recommendedName>
</protein>
<evidence type="ECO:0000256" key="11">
    <source>
        <dbReference type="ARBA" id="ARBA00035585"/>
    </source>
</evidence>
<dbReference type="Pfam" id="PF02537">
    <property type="entry name" value="CRCB"/>
    <property type="match status" value="1"/>
</dbReference>
<reference evidence="13" key="1">
    <citation type="submission" date="2023-07" db="EMBL/GenBank/DDBJ databases">
        <authorList>
            <person name="Kim M."/>
        </authorList>
    </citation>
    <scope>NUCLEOTIDE SEQUENCE</scope>
    <source>
        <strain evidence="13">BIUV-7</strain>
    </source>
</reference>
<evidence type="ECO:0000256" key="8">
    <source>
        <dbReference type="ARBA" id="ARBA00023136"/>
    </source>
</evidence>
<keyword evidence="14" id="KW-1185">Reference proteome</keyword>
<evidence type="ECO:0000256" key="6">
    <source>
        <dbReference type="ARBA" id="ARBA00023053"/>
    </source>
</evidence>
<evidence type="ECO:0000256" key="1">
    <source>
        <dbReference type="ARBA" id="ARBA00004651"/>
    </source>
</evidence>
<keyword evidence="4 12" id="KW-0812">Transmembrane</keyword>
<evidence type="ECO:0000313" key="14">
    <source>
        <dbReference type="Proteomes" id="UP001169764"/>
    </source>
</evidence>
<keyword evidence="8 12" id="KW-0472">Membrane</keyword>
<dbReference type="RefSeq" id="WP_303546854.1">
    <property type="nucleotide sequence ID" value="NZ_JAUOTP010000013.1"/>
</dbReference>
<comment type="catalytic activity">
    <reaction evidence="11">
        <text>fluoride(in) = fluoride(out)</text>
        <dbReference type="Rhea" id="RHEA:76159"/>
        <dbReference type="ChEBI" id="CHEBI:17051"/>
    </reaction>
    <physiologicalReaction direction="left-to-right" evidence="11">
        <dbReference type="Rhea" id="RHEA:76160"/>
    </physiologicalReaction>
</comment>